<dbReference type="EMBL" id="JAEUBG010001689">
    <property type="protein sequence ID" value="KAH3686007.1"/>
    <property type="molecule type" value="Genomic_DNA"/>
</dbReference>
<accession>A0A9P8QAI8</accession>
<dbReference type="Gene3D" id="1.10.1510.10">
    <property type="entry name" value="Uncharacterised protein YqeY/AIM41 PF09424, N-terminal domain"/>
    <property type="match status" value="1"/>
</dbReference>
<dbReference type="SUPFAM" id="SSF89095">
    <property type="entry name" value="GatB/YqeY motif"/>
    <property type="match status" value="1"/>
</dbReference>
<organism evidence="4 5">
    <name type="scientific">Wickerhamomyces pijperi</name>
    <name type="common">Yeast</name>
    <name type="synonym">Pichia pijperi</name>
    <dbReference type="NCBI Taxonomy" id="599730"/>
    <lineage>
        <taxon>Eukaryota</taxon>
        <taxon>Fungi</taxon>
        <taxon>Dikarya</taxon>
        <taxon>Ascomycota</taxon>
        <taxon>Saccharomycotina</taxon>
        <taxon>Saccharomycetes</taxon>
        <taxon>Phaffomycetales</taxon>
        <taxon>Wickerhamomycetaceae</taxon>
        <taxon>Wickerhamomyces</taxon>
    </lineage>
</organism>
<reference evidence="4" key="1">
    <citation type="journal article" date="2021" name="Open Biol.">
        <title>Shared evolutionary footprints suggest mitochondrial oxidative damage underlies multiple complex I losses in fungi.</title>
        <authorList>
            <person name="Schikora-Tamarit M.A."/>
            <person name="Marcet-Houben M."/>
            <person name="Nosek J."/>
            <person name="Gabaldon T."/>
        </authorList>
    </citation>
    <scope>NUCLEOTIDE SEQUENCE</scope>
    <source>
        <strain evidence="4">CBS2887</strain>
    </source>
</reference>
<evidence type="ECO:0000256" key="3">
    <source>
        <dbReference type="RuleBase" id="RU365099"/>
    </source>
</evidence>
<comment type="caution">
    <text evidence="4">The sequence shown here is derived from an EMBL/GenBank/DDBJ whole genome shotgun (WGS) entry which is preliminary data.</text>
</comment>
<dbReference type="GO" id="GO:0016884">
    <property type="term" value="F:carbon-nitrogen ligase activity, with glutamine as amido-N-donor"/>
    <property type="evidence" value="ECO:0007669"/>
    <property type="project" value="UniProtKB-UniRule"/>
</dbReference>
<dbReference type="Pfam" id="PF09424">
    <property type="entry name" value="YqeY"/>
    <property type="match status" value="1"/>
</dbReference>
<dbReference type="InterPro" id="IPR042184">
    <property type="entry name" value="YqeY/Aim41_N"/>
</dbReference>
<evidence type="ECO:0000256" key="2">
    <source>
        <dbReference type="ARBA" id="ARBA00023128"/>
    </source>
</evidence>
<gene>
    <name evidence="3" type="primary">AIM41</name>
    <name evidence="4" type="ORF">WICPIJ_003007</name>
</gene>
<dbReference type="Proteomes" id="UP000774326">
    <property type="component" value="Unassembled WGS sequence"/>
</dbReference>
<comment type="subcellular location">
    <subcellularLocation>
        <location evidence="3">Mitochondrion</location>
    </subcellularLocation>
</comment>
<evidence type="ECO:0000313" key="5">
    <source>
        <dbReference type="Proteomes" id="UP000774326"/>
    </source>
</evidence>
<dbReference type="PANTHER" id="PTHR28055:SF1">
    <property type="entry name" value="ALTERED INHERITANCE OF MITOCHONDRIA PROTEIN 41, MITOCHONDRIAL"/>
    <property type="match status" value="1"/>
</dbReference>
<dbReference type="GO" id="GO:0005739">
    <property type="term" value="C:mitochondrion"/>
    <property type="evidence" value="ECO:0007669"/>
    <property type="project" value="UniProtKB-SubCell"/>
</dbReference>
<dbReference type="InterPro" id="IPR003789">
    <property type="entry name" value="Asn/Gln_tRNA_amidoTrase-B-like"/>
</dbReference>
<keyword evidence="5" id="KW-1185">Reference proteome</keyword>
<reference evidence="4" key="2">
    <citation type="submission" date="2021-01" db="EMBL/GenBank/DDBJ databases">
        <authorList>
            <person name="Schikora-Tamarit M.A."/>
        </authorList>
    </citation>
    <scope>NUCLEOTIDE SEQUENCE</scope>
    <source>
        <strain evidence="4">CBS2887</strain>
    </source>
</reference>
<dbReference type="OrthoDB" id="538640at2759"/>
<name>A0A9P8QAI8_WICPI</name>
<evidence type="ECO:0000256" key="1">
    <source>
        <dbReference type="ARBA" id="ARBA00007538"/>
    </source>
</evidence>
<dbReference type="InterPro" id="IPR019004">
    <property type="entry name" value="YqeY/Aim41"/>
</dbReference>
<comment type="similarity">
    <text evidence="1 3">Belongs to the AIM41 family.</text>
</comment>
<dbReference type="AlphaFoldDB" id="A0A9P8QAI8"/>
<keyword evidence="2 3" id="KW-0496">Mitochondrion</keyword>
<protein>
    <recommendedName>
        <fullName evidence="3">Altered inheritance of mitochondria protein 41</fullName>
    </recommendedName>
</protein>
<sequence length="189" mass="21745">MFSRTRFSTTLTSNVVRYIRHQSTQHYKDSLALLKTDLKKSMLAKDTVSRDTIKGLLSSIKNKEIDTKPDQHNEFLLFQLFSKSISQRLESAKEYESLQRSELAEKELKEVEIIKKYLHALPVASQEEVESKVKELLTGLLAENESIKLGQVYGKVNWEIVKNEWNADEKAVKGTIAKLFKELEQAAKK</sequence>
<evidence type="ECO:0000313" key="4">
    <source>
        <dbReference type="EMBL" id="KAH3686007.1"/>
    </source>
</evidence>
<proteinExistence type="inferred from homology"/>
<dbReference type="PANTHER" id="PTHR28055">
    <property type="entry name" value="ALTERED INHERITANCE OF MITOCHONDRIA PROTEIN 41, MITOCHONDRIAL"/>
    <property type="match status" value="1"/>
</dbReference>